<dbReference type="InterPro" id="IPR036249">
    <property type="entry name" value="Thioredoxin-like_sf"/>
</dbReference>
<dbReference type="SUPFAM" id="SSF52833">
    <property type="entry name" value="Thioredoxin-like"/>
    <property type="match status" value="1"/>
</dbReference>
<dbReference type="PANTHER" id="PTHR13887">
    <property type="entry name" value="GLUTATHIONE S-TRANSFERASE KAPPA"/>
    <property type="match status" value="1"/>
</dbReference>
<name>A0A6A6XPH9_9PLEO</name>
<proteinExistence type="predicted"/>
<organism evidence="2 3">
    <name type="scientific">Melanomma pulvis-pyrius CBS 109.77</name>
    <dbReference type="NCBI Taxonomy" id="1314802"/>
    <lineage>
        <taxon>Eukaryota</taxon>
        <taxon>Fungi</taxon>
        <taxon>Dikarya</taxon>
        <taxon>Ascomycota</taxon>
        <taxon>Pezizomycotina</taxon>
        <taxon>Dothideomycetes</taxon>
        <taxon>Pleosporomycetidae</taxon>
        <taxon>Pleosporales</taxon>
        <taxon>Melanommataceae</taxon>
        <taxon>Melanomma</taxon>
    </lineage>
</organism>
<protein>
    <submittedName>
        <fullName evidence="2">Thioredoxin-like protein</fullName>
    </submittedName>
</protein>
<reference evidence="2" key="1">
    <citation type="journal article" date="2020" name="Stud. Mycol.">
        <title>101 Dothideomycetes genomes: a test case for predicting lifestyles and emergence of pathogens.</title>
        <authorList>
            <person name="Haridas S."/>
            <person name="Albert R."/>
            <person name="Binder M."/>
            <person name="Bloem J."/>
            <person name="Labutti K."/>
            <person name="Salamov A."/>
            <person name="Andreopoulos B."/>
            <person name="Baker S."/>
            <person name="Barry K."/>
            <person name="Bills G."/>
            <person name="Bluhm B."/>
            <person name="Cannon C."/>
            <person name="Castanera R."/>
            <person name="Culley D."/>
            <person name="Daum C."/>
            <person name="Ezra D."/>
            <person name="Gonzalez J."/>
            <person name="Henrissat B."/>
            <person name="Kuo A."/>
            <person name="Liang C."/>
            <person name="Lipzen A."/>
            <person name="Lutzoni F."/>
            <person name="Magnuson J."/>
            <person name="Mondo S."/>
            <person name="Nolan M."/>
            <person name="Ohm R."/>
            <person name="Pangilinan J."/>
            <person name="Park H.-J."/>
            <person name="Ramirez L."/>
            <person name="Alfaro M."/>
            <person name="Sun H."/>
            <person name="Tritt A."/>
            <person name="Yoshinaga Y."/>
            <person name="Zwiers L.-H."/>
            <person name="Turgeon B."/>
            <person name="Goodwin S."/>
            <person name="Spatafora J."/>
            <person name="Crous P."/>
            <person name="Grigoriev I."/>
        </authorList>
    </citation>
    <scope>NUCLEOTIDE SEQUENCE</scope>
    <source>
        <strain evidence="2">CBS 109.77</strain>
    </source>
</reference>
<dbReference type="AlphaFoldDB" id="A0A6A6XPH9"/>
<dbReference type="Pfam" id="PF01323">
    <property type="entry name" value="DSBA"/>
    <property type="match status" value="1"/>
</dbReference>
<gene>
    <name evidence="2" type="ORF">K505DRAFT_296775</name>
</gene>
<keyword evidence="3" id="KW-1185">Reference proteome</keyword>
<dbReference type="InterPro" id="IPR001853">
    <property type="entry name" value="DSBA-like_thioredoxin_dom"/>
</dbReference>
<evidence type="ECO:0000259" key="1">
    <source>
        <dbReference type="Pfam" id="PF01323"/>
    </source>
</evidence>
<accession>A0A6A6XPH9</accession>
<dbReference type="OrthoDB" id="1930760at2759"/>
<dbReference type="GO" id="GO:0016491">
    <property type="term" value="F:oxidoreductase activity"/>
    <property type="evidence" value="ECO:0007669"/>
    <property type="project" value="InterPro"/>
</dbReference>
<dbReference type="EMBL" id="MU001787">
    <property type="protein sequence ID" value="KAF2798272.1"/>
    <property type="molecule type" value="Genomic_DNA"/>
</dbReference>
<feature type="domain" description="DSBA-like thioredoxin" evidence="1">
    <location>
        <begin position="6"/>
        <end position="220"/>
    </location>
</feature>
<evidence type="ECO:0000313" key="3">
    <source>
        <dbReference type="Proteomes" id="UP000799757"/>
    </source>
</evidence>
<dbReference type="Gene3D" id="3.40.30.10">
    <property type="entry name" value="Glutaredoxin"/>
    <property type="match status" value="1"/>
</dbReference>
<dbReference type="Proteomes" id="UP000799757">
    <property type="component" value="Unassembled WGS sequence"/>
</dbReference>
<sequence length="227" mass="25605">MPYESTITFTLDVICPWTYLAYLRLTRALTLYNASAPHPPPATFTLHLAPYQLYPSASKEGTEKYTWYLNEKYAGSAEKMDMYTKYMAELGRKEGIAFDFHGPMANSFDALRVLMYVQAQHGEGAARKTLESLYAQYFTQRAHPSSHETLMAACRAAGLEDGEAERVVAGEEVGRREVERGVREQRGDGVDSVPYVVFEGRKRDFTLVGAREVEEYVKTLEAVAKEC</sequence>
<evidence type="ECO:0000313" key="2">
    <source>
        <dbReference type="EMBL" id="KAF2798272.1"/>
    </source>
</evidence>
<dbReference type="PANTHER" id="PTHR13887:SF52">
    <property type="entry name" value="DSBA-LIKE THIOREDOXIN DOMAIN-CONTAINING PROTEIN"/>
    <property type="match status" value="1"/>
</dbReference>